<dbReference type="EMBL" id="BPLR01010924">
    <property type="protein sequence ID" value="GIY43068.1"/>
    <property type="molecule type" value="Genomic_DNA"/>
</dbReference>
<proteinExistence type="predicted"/>
<organism evidence="1 2">
    <name type="scientific">Caerostris extrusa</name>
    <name type="common">Bark spider</name>
    <name type="synonym">Caerostris bankana</name>
    <dbReference type="NCBI Taxonomy" id="172846"/>
    <lineage>
        <taxon>Eukaryota</taxon>
        <taxon>Metazoa</taxon>
        <taxon>Ecdysozoa</taxon>
        <taxon>Arthropoda</taxon>
        <taxon>Chelicerata</taxon>
        <taxon>Arachnida</taxon>
        <taxon>Araneae</taxon>
        <taxon>Araneomorphae</taxon>
        <taxon>Entelegynae</taxon>
        <taxon>Araneoidea</taxon>
        <taxon>Araneidae</taxon>
        <taxon>Caerostris</taxon>
    </lineage>
</organism>
<gene>
    <name evidence="1" type="ORF">CEXT_457971</name>
</gene>
<dbReference type="AlphaFoldDB" id="A0AAV4TGG0"/>
<sequence>MVIYALWMPLKVASSPRRSIICKLRSNFNCLRSSSDSSSSGFAMYTQETYSSFRDIIKNFQKQAHNTVFSPEAKT</sequence>
<evidence type="ECO:0000313" key="1">
    <source>
        <dbReference type="EMBL" id="GIY43068.1"/>
    </source>
</evidence>
<name>A0AAV4TGG0_CAEEX</name>
<reference evidence="1 2" key="1">
    <citation type="submission" date="2021-06" db="EMBL/GenBank/DDBJ databases">
        <title>Caerostris extrusa draft genome.</title>
        <authorList>
            <person name="Kono N."/>
            <person name="Arakawa K."/>
        </authorList>
    </citation>
    <scope>NUCLEOTIDE SEQUENCE [LARGE SCALE GENOMIC DNA]</scope>
</reference>
<dbReference type="Proteomes" id="UP001054945">
    <property type="component" value="Unassembled WGS sequence"/>
</dbReference>
<evidence type="ECO:0000313" key="2">
    <source>
        <dbReference type="Proteomes" id="UP001054945"/>
    </source>
</evidence>
<comment type="caution">
    <text evidence="1">The sequence shown here is derived from an EMBL/GenBank/DDBJ whole genome shotgun (WGS) entry which is preliminary data.</text>
</comment>
<protein>
    <submittedName>
        <fullName evidence="1">Uncharacterized protein</fullName>
    </submittedName>
</protein>
<keyword evidence="2" id="KW-1185">Reference proteome</keyword>
<accession>A0AAV4TGG0</accession>